<dbReference type="PROSITE" id="PS51257">
    <property type="entry name" value="PROKAR_LIPOPROTEIN"/>
    <property type="match status" value="1"/>
</dbReference>
<organism evidence="3 4">
    <name type="scientific">Vreelandella malpeensis</name>
    <dbReference type="NCBI Taxonomy" id="1172368"/>
    <lineage>
        <taxon>Bacteria</taxon>
        <taxon>Pseudomonadati</taxon>
        <taxon>Pseudomonadota</taxon>
        <taxon>Gammaproteobacteria</taxon>
        <taxon>Oceanospirillales</taxon>
        <taxon>Halomonadaceae</taxon>
        <taxon>Vreelandella</taxon>
    </lineage>
</organism>
<dbReference type="RefSeq" id="WP_386110756.1">
    <property type="nucleotide sequence ID" value="NZ_JBHSCJ010000002.1"/>
</dbReference>
<protein>
    <submittedName>
        <fullName evidence="3">META domain-containing protein</fullName>
    </submittedName>
</protein>
<accession>A0ABS8DU46</accession>
<feature type="signal peptide" evidence="1">
    <location>
        <begin position="1"/>
        <end position="26"/>
    </location>
</feature>
<reference evidence="3 4" key="1">
    <citation type="journal article" date="2021" name="Sci. Rep.">
        <title>Genome analysis of a halophilic bacterium Halomonas malpeensis YU-PRIM-29(T) reveals its exopolysaccharide and pigment producing capabilities.</title>
        <authorList>
            <person name="Athmika"/>
            <person name="Ghate S.D."/>
            <person name="Arun A.B."/>
            <person name="Rao S.S."/>
            <person name="Kumar S.T.A."/>
            <person name="Kandiyil M.K."/>
            <person name="Saptami K."/>
            <person name="Rekha P.D."/>
        </authorList>
    </citation>
    <scope>NUCLEOTIDE SEQUENCE [LARGE SCALE GENOMIC DNA]</scope>
    <source>
        <strain evidence="4">prim 29</strain>
    </source>
</reference>
<dbReference type="Gene3D" id="2.40.128.270">
    <property type="match status" value="1"/>
</dbReference>
<dbReference type="Proteomes" id="UP001319882">
    <property type="component" value="Unassembled WGS sequence"/>
</dbReference>
<feature type="chain" id="PRO_5046269016" evidence="1">
    <location>
        <begin position="27"/>
        <end position="164"/>
    </location>
</feature>
<comment type="caution">
    <text evidence="3">The sequence shown here is derived from an EMBL/GenBank/DDBJ whole genome shotgun (WGS) entry which is preliminary data.</text>
</comment>
<sequence>MWFYRLLPGTRVFVMKANYLISASLASVLALTGCAPLDASSHDTASQASLQNTYWKLVTVGTQTATVSDQAREAHFVLHAEETRVAGSTGCNSLMSGYTLKGDQLSFGSLATTRMACASPQMTLERDFLEALRRVTRWEVVGETLTLDDAQGQPVAHFEAVYLY</sequence>
<dbReference type="InterPro" id="IPR038670">
    <property type="entry name" value="HslJ-like_sf"/>
</dbReference>
<gene>
    <name evidence="3" type="ORF">GEV37_10675</name>
</gene>
<feature type="domain" description="DUF306" evidence="2">
    <location>
        <begin position="48"/>
        <end position="159"/>
    </location>
</feature>
<evidence type="ECO:0000259" key="2">
    <source>
        <dbReference type="Pfam" id="PF03724"/>
    </source>
</evidence>
<keyword evidence="4" id="KW-1185">Reference proteome</keyword>
<evidence type="ECO:0000313" key="4">
    <source>
        <dbReference type="Proteomes" id="UP001319882"/>
    </source>
</evidence>
<dbReference type="PANTHER" id="PTHR35535:SF1">
    <property type="entry name" value="HEAT SHOCK PROTEIN HSLJ"/>
    <property type="match status" value="1"/>
</dbReference>
<evidence type="ECO:0000313" key="3">
    <source>
        <dbReference type="EMBL" id="MCB8889575.1"/>
    </source>
</evidence>
<keyword evidence="1" id="KW-0732">Signal</keyword>
<name>A0ABS8DU46_9GAMM</name>
<proteinExistence type="predicted"/>
<evidence type="ECO:0000256" key="1">
    <source>
        <dbReference type="SAM" id="SignalP"/>
    </source>
</evidence>
<dbReference type="InterPro" id="IPR005184">
    <property type="entry name" value="DUF306_Meta_HslJ"/>
</dbReference>
<dbReference type="PANTHER" id="PTHR35535">
    <property type="entry name" value="HEAT SHOCK PROTEIN HSLJ"/>
    <property type="match status" value="1"/>
</dbReference>
<dbReference type="Pfam" id="PF03724">
    <property type="entry name" value="META"/>
    <property type="match status" value="1"/>
</dbReference>
<dbReference type="InterPro" id="IPR053147">
    <property type="entry name" value="Hsp_HslJ-like"/>
</dbReference>
<dbReference type="EMBL" id="WHVL01000004">
    <property type="protein sequence ID" value="MCB8889575.1"/>
    <property type="molecule type" value="Genomic_DNA"/>
</dbReference>